<proteinExistence type="inferred from homology"/>
<evidence type="ECO:0000256" key="4">
    <source>
        <dbReference type="ARBA" id="ARBA00023157"/>
    </source>
</evidence>
<reference evidence="6" key="2">
    <citation type="submission" date="2025-08" db="UniProtKB">
        <authorList>
            <consortium name="Ensembl"/>
        </authorList>
    </citation>
    <scope>IDENTIFICATION</scope>
</reference>
<evidence type="ECO:0000313" key="7">
    <source>
        <dbReference type="Proteomes" id="UP000694395"/>
    </source>
</evidence>
<evidence type="ECO:0000256" key="2">
    <source>
        <dbReference type="ARBA" id="ARBA00010352"/>
    </source>
</evidence>
<evidence type="ECO:0000256" key="1">
    <source>
        <dbReference type="ARBA" id="ARBA00004613"/>
    </source>
</evidence>
<feature type="chain" id="PRO_5035450226" description="Beta-microseminoprotein" evidence="5">
    <location>
        <begin position="29"/>
        <end position="120"/>
    </location>
</feature>
<reference evidence="6" key="1">
    <citation type="submission" date="2020-07" db="EMBL/GenBank/DDBJ databases">
        <title>A long reads based de novo assembly of the rainbow trout Arlee double haploid line genome.</title>
        <authorList>
            <person name="Gao G."/>
            <person name="Palti Y."/>
        </authorList>
    </citation>
    <scope>NUCLEOTIDE SEQUENCE [LARGE SCALE GENOMIC DNA]</scope>
</reference>
<comment type="similarity">
    <text evidence="2">Belongs to the beta-microseminoprotein family.</text>
</comment>
<evidence type="ECO:0000313" key="6">
    <source>
        <dbReference type="Ensembl" id="ENSOMYP00000074947.2"/>
    </source>
</evidence>
<keyword evidence="5" id="KW-0732">Signal</keyword>
<dbReference type="Proteomes" id="UP000694395">
    <property type="component" value="Chromosome 2"/>
</dbReference>
<protein>
    <recommendedName>
        <fullName evidence="8">Beta-microseminoprotein</fullName>
    </recommendedName>
</protein>
<name>A0A8C7SW29_ONCMY</name>
<organism evidence="6 7">
    <name type="scientific">Oncorhynchus mykiss</name>
    <name type="common">Rainbow trout</name>
    <name type="synonym">Salmo gairdneri</name>
    <dbReference type="NCBI Taxonomy" id="8022"/>
    <lineage>
        <taxon>Eukaryota</taxon>
        <taxon>Metazoa</taxon>
        <taxon>Chordata</taxon>
        <taxon>Craniata</taxon>
        <taxon>Vertebrata</taxon>
        <taxon>Euteleostomi</taxon>
        <taxon>Actinopterygii</taxon>
        <taxon>Neopterygii</taxon>
        <taxon>Teleostei</taxon>
        <taxon>Protacanthopterygii</taxon>
        <taxon>Salmoniformes</taxon>
        <taxon>Salmonidae</taxon>
        <taxon>Salmoninae</taxon>
        <taxon>Oncorhynchus</taxon>
    </lineage>
</organism>
<dbReference type="PANTHER" id="PTHR10500">
    <property type="entry name" value="BETA-MICROSEMINOPROTEIN"/>
    <property type="match status" value="1"/>
</dbReference>
<dbReference type="GO" id="GO:0005576">
    <property type="term" value="C:extracellular region"/>
    <property type="evidence" value="ECO:0007669"/>
    <property type="project" value="UniProtKB-SubCell"/>
</dbReference>
<accession>A0A8C7SW29</accession>
<feature type="signal peptide" evidence="5">
    <location>
        <begin position="1"/>
        <end position="28"/>
    </location>
</feature>
<dbReference type="Pfam" id="PF05825">
    <property type="entry name" value="PSP94"/>
    <property type="match status" value="1"/>
</dbReference>
<keyword evidence="7" id="KW-1185">Reference proteome</keyword>
<keyword evidence="3" id="KW-0964">Secreted</keyword>
<reference evidence="6" key="3">
    <citation type="submission" date="2025-09" db="UniProtKB">
        <authorList>
            <consortium name="Ensembl"/>
        </authorList>
    </citation>
    <scope>IDENTIFICATION</scope>
</reference>
<evidence type="ECO:0008006" key="8">
    <source>
        <dbReference type="Google" id="ProtNLM"/>
    </source>
</evidence>
<dbReference type="Gene3D" id="2.60.40.1900">
    <property type="entry name" value="Beta-microseminoprotein (PSP94) domain"/>
    <property type="match status" value="1"/>
</dbReference>
<dbReference type="InterPro" id="IPR008735">
    <property type="entry name" value="PSP94"/>
</dbReference>
<dbReference type="AlphaFoldDB" id="A0A8C7SW29"/>
<dbReference type="Ensembl" id="ENSOMYT00000081599.2">
    <property type="protein sequence ID" value="ENSOMYP00000074947.2"/>
    <property type="gene ID" value="ENSOMYG00000075730.1"/>
</dbReference>
<sequence length="120" mass="13789">MFFFFFLPGKRSLAVAVLLCALLPLFHAGCWFEQAKPGMKQCLYDKDGTWHDIGSRWRTSDCMNCYCQANGDMQCCQAYSEPTRFPDDCMMEFDQKACKYNVFKKTDRSTPCPIYGGKGK</sequence>
<dbReference type="GeneTree" id="ENSGT00980000199423"/>
<evidence type="ECO:0000256" key="3">
    <source>
        <dbReference type="ARBA" id="ARBA00022525"/>
    </source>
</evidence>
<dbReference type="PANTHER" id="PTHR10500:SF7">
    <property type="entry name" value="BETA-MICROSEMINOPROTEIN"/>
    <property type="match status" value="1"/>
</dbReference>
<evidence type="ECO:0000256" key="5">
    <source>
        <dbReference type="SAM" id="SignalP"/>
    </source>
</evidence>
<keyword evidence="4" id="KW-1015">Disulfide bond</keyword>
<comment type="subcellular location">
    <subcellularLocation>
        <location evidence="1">Secreted</location>
    </subcellularLocation>
</comment>